<keyword evidence="4" id="KW-0560">Oxidoreductase</keyword>
<dbReference type="Proteomes" id="UP001172673">
    <property type="component" value="Unassembled WGS sequence"/>
</dbReference>
<dbReference type="InterPro" id="IPR036188">
    <property type="entry name" value="FAD/NAD-bd_sf"/>
</dbReference>
<comment type="cofactor">
    <cofactor evidence="1">
        <name>FAD</name>
        <dbReference type="ChEBI" id="CHEBI:57692"/>
    </cofactor>
</comment>
<keyword evidence="3" id="KW-0274">FAD</keyword>
<keyword evidence="8" id="KW-1185">Reference proteome</keyword>
<evidence type="ECO:0000313" key="7">
    <source>
        <dbReference type="EMBL" id="KAJ9602506.1"/>
    </source>
</evidence>
<feature type="domain" description="FAD-binding" evidence="6">
    <location>
        <begin position="7"/>
        <end position="46"/>
    </location>
</feature>
<accession>A0AA38WWN0</accession>
<dbReference type="Gene3D" id="3.50.50.60">
    <property type="entry name" value="FAD/NAD(P)-binding domain"/>
    <property type="match status" value="1"/>
</dbReference>
<keyword evidence="5" id="KW-0503">Monooxygenase</keyword>
<dbReference type="Pfam" id="PF01494">
    <property type="entry name" value="FAD_binding_3"/>
    <property type="match status" value="2"/>
</dbReference>
<evidence type="ECO:0000313" key="8">
    <source>
        <dbReference type="Proteomes" id="UP001172673"/>
    </source>
</evidence>
<name>A0AA38WWN0_9EURO</name>
<comment type="caution">
    <text evidence="7">The sequence shown here is derived from an EMBL/GenBank/DDBJ whole genome shotgun (WGS) entry which is preliminary data.</text>
</comment>
<dbReference type="GO" id="GO:0004497">
    <property type="term" value="F:monooxygenase activity"/>
    <property type="evidence" value="ECO:0007669"/>
    <property type="project" value="UniProtKB-KW"/>
</dbReference>
<evidence type="ECO:0000256" key="3">
    <source>
        <dbReference type="ARBA" id="ARBA00022827"/>
    </source>
</evidence>
<keyword evidence="2" id="KW-0285">Flavoprotein</keyword>
<evidence type="ECO:0000256" key="4">
    <source>
        <dbReference type="ARBA" id="ARBA00023002"/>
    </source>
</evidence>
<dbReference type="GO" id="GO:0071949">
    <property type="term" value="F:FAD binding"/>
    <property type="evidence" value="ECO:0007669"/>
    <property type="project" value="InterPro"/>
</dbReference>
<feature type="domain" description="FAD-binding" evidence="6">
    <location>
        <begin position="311"/>
        <end position="366"/>
    </location>
</feature>
<dbReference type="PANTHER" id="PTHR47178:SF2">
    <property type="entry name" value="FAD-BINDING DOMAIN-CONTAINING PROTEIN"/>
    <property type="match status" value="1"/>
</dbReference>
<dbReference type="InterPro" id="IPR002938">
    <property type="entry name" value="FAD-bd"/>
</dbReference>
<dbReference type="PRINTS" id="PR00420">
    <property type="entry name" value="RNGMNOXGNASE"/>
</dbReference>
<dbReference type="SUPFAM" id="SSF51905">
    <property type="entry name" value="FAD/NAD(P)-binding domain"/>
    <property type="match status" value="1"/>
</dbReference>
<protein>
    <recommendedName>
        <fullName evidence="6">FAD-binding domain-containing protein</fullName>
    </recommendedName>
</protein>
<proteinExistence type="predicted"/>
<evidence type="ECO:0000256" key="5">
    <source>
        <dbReference type="ARBA" id="ARBA00023033"/>
    </source>
</evidence>
<sequence>MAEATNLDVVVIGAGATGLLLAQGLKMNGIKATVYEREEASTYHTRPREWGMTLHFGQEYLSKCIPPELMARLNETCCDPFFSEKLTSWPMYNAQTGEKLFDMQGFNPLRVSRRKLRALLSEAVEVHYGKRIVSVSRSDGSATATFADGSTATGVLIVGCEGVHSIVREALVGKEAAANSPIDIQMINTCWTLPVDVALLQRKAHPIFRLGYHPSNVQWVTAIQDVKDPNDPSSFLFQQAISWPGKPLVEDFPDHKARVEFIKEKALAFAEPWRSAGLNVPADQHVHIDPIEMWRPDMDWTSSPLWPHFTLAGDAAHNMPPFRGQGLNNGFQDAEKLVSELLGVKDGTKTLEEAVRAYEEEMKPRALTEIDVSLMQGRMAHDWEGLLSAPGFRAGMNAYREEVNGKLETASGGEAVAGVNGA</sequence>
<reference evidence="7" key="1">
    <citation type="submission" date="2022-10" db="EMBL/GenBank/DDBJ databases">
        <title>Culturing micro-colonial fungi from biological soil crusts in the Mojave desert and describing Neophaeococcomyces mojavensis, and introducing the new genera and species Taxawa tesnikishii.</title>
        <authorList>
            <person name="Kurbessoian T."/>
            <person name="Stajich J.E."/>
        </authorList>
    </citation>
    <scope>NUCLEOTIDE SEQUENCE</scope>
    <source>
        <strain evidence="7">TK_41</strain>
    </source>
</reference>
<dbReference type="EMBL" id="JAPDRK010000026">
    <property type="protein sequence ID" value="KAJ9602506.1"/>
    <property type="molecule type" value="Genomic_DNA"/>
</dbReference>
<dbReference type="AlphaFoldDB" id="A0AA38WWN0"/>
<evidence type="ECO:0000256" key="1">
    <source>
        <dbReference type="ARBA" id="ARBA00001974"/>
    </source>
</evidence>
<organism evidence="7 8">
    <name type="scientific">Cladophialophora chaetospira</name>
    <dbReference type="NCBI Taxonomy" id="386627"/>
    <lineage>
        <taxon>Eukaryota</taxon>
        <taxon>Fungi</taxon>
        <taxon>Dikarya</taxon>
        <taxon>Ascomycota</taxon>
        <taxon>Pezizomycotina</taxon>
        <taxon>Eurotiomycetes</taxon>
        <taxon>Chaetothyriomycetidae</taxon>
        <taxon>Chaetothyriales</taxon>
        <taxon>Herpotrichiellaceae</taxon>
        <taxon>Cladophialophora</taxon>
    </lineage>
</organism>
<gene>
    <name evidence="7" type="ORF">H2200_013049</name>
</gene>
<evidence type="ECO:0000259" key="6">
    <source>
        <dbReference type="Pfam" id="PF01494"/>
    </source>
</evidence>
<evidence type="ECO:0000256" key="2">
    <source>
        <dbReference type="ARBA" id="ARBA00022630"/>
    </source>
</evidence>
<dbReference type="PANTHER" id="PTHR47178">
    <property type="entry name" value="MONOOXYGENASE, FAD-BINDING"/>
    <property type="match status" value="1"/>
</dbReference>